<dbReference type="KEGG" id="pbor:BSF38_01483"/>
<dbReference type="AlphaFoldDB" id="A0A1U7CM72"/>
<organism evidence="2 3">
    <name type="scientific">Paludisphaera borealis</name>
    <dbReference type="NCBI Taxonomy" id="1387353"/>
    <lineage>
        <taxon>Bacteria</taxon>
        <taxon>Pseudomonadati</taxon>
        <taxon>Planctomycetota</taxon>
        <taxon>Planctomycetia</taxon>
        <taxon>Isosphaerales</taxon>
        <taxon>Isosphaeraceae</taxon>
        <taxon>Paludisphaera</taxon>
    </lineage>
</organism>
<protein>
    <submittedName>
        <fullName evidence="2">Uncharacterized protein</fullName>
    </submittedName>
</protein>
<sequence length="411" mass="43750">MTLRLVLVSLVAGLGITVPGWPTLEGWVASTQKWMNARLAEMDDRQSGNTHYVVIHDLLKVEMERAHLARQENRVAKALVLPVIAQEATSGAAGLADARTISLERSAHAVRNAVALLPLPLDVSAIPSDRRVDAEVVTTRRVEVPSLAPPVFEPLVVGDRLYVGTAFDLNYRNEGLGILPRTVVLPLATPAAQPADLIQLVAARYGSRGVQMARAFGRDLREVAARELAAREAAARELASREFAAMENSANLYFDDAPVVAVTVAAAPALVAELPSFDVMEKSDNLYFADSLIVDSPEPIAAEAIVETPSAEPIATAALDTLPDDPFAPADSIKTVEDNDSDLAGVAEPSDVSGKSMEPSVVATQTVHKSDAPRPEVNRAVRLTRDALYAWVNVLTGPALVTVAPSSSASR</sequence>
<keyword evidence="3" id="KW-1185">Reference proteome</keyword>
<dbReference type="RefSeq" id="WP_145952007.1">
    <property type="nucleotide sequence ID" value="NZ_CP019082.1"/>
</dbReference>
<accession>A0A1U7CM72</accession>
<name>A0A1U7CM72_9BACT</name>
<feature type="region of interest" description="Disordered" evidence="1">
    <location>
        <begin position="338"/>
        <end position="358"/>
    </location>
</feature>
<reference evidence="3" key="1">
    <citation type="submission" date="2016-12" db="EMBL/GenBank/DDBJ databases">
        <title>Comparative genomics of four Isosphaeraceae planctomycetes: a common pool of plasmids and glycoside hydrolase genes.</title>
        <authorList>
            <person name="Ivanova A."/>
        </authorList>
    </citation>
    <scope>NUCLEOTIDE SEQUENCE [LARGE SCALE GENOMIC DNA]</scope>
    <source>
        <strain evidence="3">PX4</strain>
    </source>
</reference>
<evidence type="ECO:0000313" key="3">
    <source>
        <dbReference type="Proteomes" id="UP000186309"/>
    </source>
</evidence>
<dbReference type="OrthoDB" id="9902604at2"/>
<proteinExistence type="predicted"/>
<dbReference type="EMBL" id="CP019082">
    <property type="protein sequence ID" value="APW60021.1"/>
    <property type="molecule type" value="Genomic_DNA"/>
</dbReference>
<gene>
    <name evidence="2" type="ORF">BSF38_01483</name>
</gene>
<evidence type="ECO:0000313" key="2">
    <source>
        <dbReference type="EMBL" id="APW60021.1"/>
    </source>
</evidence>
<dbReference type="Proteomes" id="UP000186309">
    <property type="component" value="Chromosome"/>
</dbReference>
<evidence type="ECO:0000256" key="1">
    <source>
        <dbReference type="SAM" id="MobiDB-lite"/>
    </source>
</evidence>